<proteinExistence type="predicted"/>
<dbReference type="Proteomes" id="UP001199260">
    <property type="component" value="Unassembled WGS sequence"/>
</dbReference>
<evidence type="ECO:0000313" key="1">
    <source>
        <dbReference type="EMBL" id="MCD2164166.1"/>
    </source>
</evidence>
<dbReference type="AlphaFoldDB" id="A0AAW4XTZ1"/>
<sequence length="63" mass="7010">MIDTGSEQRLSTSIHEHNNAQLIYEAAGQSVFGIKARTTVAAQMEMLVAEMNQAWRRVSGFVQ</sequence>
<dbReference type="RefSeq" id="WP_230771321.1">
    <property type="nucleotide sequence ID" value="NZ_JAJNCT010000005.1"/>
</dbReference>
<dbReference type="EMBL" id="JAJNCT010000005">
    <property type="protein sequence ID" value="MCD2164166.1"/>
    <property type="molecule type" value="Genomic_DNA"/>
</dbReference>
<organism evidence="1 2">
    <name type="scientific">Comamonas koreensis</name>
    <dbReference type="NCBI Taxonomy" id="160825"/>
    <lineage>
        <taxon>Bacteria</taxon>
        <taxon>Pseudomonadati</taxon>
        <taxon>Pseudomonadota</taxon>
        <taxon>Betaproteobacteria</taxon>
        <taxon>Burkholderiales</taxon>
        <taxon>Comamonadaceae</taxon>
        <taxon>Comamonas</taxon>
    </lineage>
</organism>
<protein>
    <submittedName>
        <fullName evidence="1">Uncharacterized protein</fullName>
    </submittedName>
</protein>
<accession>A0AAW4XTZ1</accession>
<name>A0AAW4XTZ1_9BURK</name>
<comment type="caution">
    <text evidence="1">The sequence shown here is derived from an EMBL/GenBank/DDBJ whole genome shotgun (WGS) entry which is preliminary data.</text>
</comment>
<reference evidence="1 2" key="1">
    <citation type="submission" date="2021-11" db="EMBL/GenBank/DDBJ databases">
        <title>Genome sequence.</title>
        <authorList>
            <person name="Sun Q."/>
        </authorList>
    </citation>
    <scope>NUCLEOTIDE SEQUENCE [LARGE SCALE GENOMIC DNA]</scope>
    <source>
        <strain evidence="1 2">KCTC 12005</strain>
    </source>
</reference>
<gene>
    <name evidence="1" type="ORF">LPW39_03335</name>
</gene>
<evidence type="ECO:0000313" key="2">
    <source>
        <dbReference type="Proteomes" id="UP001199260"/>
    </source>
</evidence>
<keyword evidence="2" id="KW-1185">Reference proteome</keyword>